<dbReference type="Proteomes" id="UP001359485">
    <property type="component" value="Unassembled WGS sequence"/>
</dbReference>
<name>A0ABR1AII6_POLSC</name>
<dbReference type="EMBL" id="JAWJWF010000048">
    <property type="protein sequence ID" value="KAK6620186.1"/>
    <property type="molecule type" value="Genomic_DNA"/>
</dbReference>
<keyword evidence="2" id="KW-1185">Reference proteome</keyword>
<comment type="caution">
    <text evidence="1">The sequence shown here is derived from an EMBL/GenBank/DDBJ whole genome shotgun (WGS) entry which is preliminary data.</text>
</comment>
<gene>
    <name evidence="1" type="ORF">RUM44_006587</name>
</gene>
<evidence type="ECO:0000313" key="2">
    <source>
        <dbReference type="Proteomes" id="UP001359485"/>
    </source>
</evidence>
<accession>A0ABR1AII6</accession>
<protein>
    <submittedName>
        <fullName evidence="1">Uncharacterized protein</fullName>
    </submittedName>
</protein>
<evidence type="ECO:0000313" key="1">
    <source>
        <dbReference type="EMBL" id="KAK6620186.1"/>
    </source>
</evidence>
<organism evidence="1 2">
    <name type="scientific">Polyplax serrata</name>
    <name type="common">Common mouse louse</name>
    <dbReference type="NCBI Taxonomy" id="468196"/>
    <lineage>
        <taxon>Eukaryota</taxon>
        <taxon>Metazoa</taxon>
        <taxon>Ecdysozoa</taxon>
        <taxon>Arthropoda</taxon>
        <taxon>Hexapoda</taxon>
        <taxon>Insecta</taxon>
        <taxon>Pterygota</taxon>
        <taxon>Neoptera</taxon>
        <taxon>Paraneoptera</taxon>
        <taxon>Psocodea</taxon>
        <taxon>Troctomorpha</taxon>
        <taxon>Phthiraptera</taxon>
        <taxon>Anoplura</taxon>
        <taxon>Polyplacidae</taxon>
        <taxon>Polyplax</taxon>
    </lineage>
</organism>
<proteinExistence type="predicted"/>
<sequence>MIGARSALVFTRGKPPGPARVAGGCGTSRKWKTKEEALGKCGTVKLLVGVSSGEVNLLNSSPADMYLYGNNIFPEPRGQG</sequence>
<reference evidence="1 2" key="1">
    <citation type="submission" date="2023-09" db="EMBL/GenBank/DDBJ databases">
        <title>Genomes of two closely related lineages of the louse Polyplax serrata with different host specificities.</title>
        <authorList>
            <person name="Martinu J."/>
            <person name="Tarabai H."/>
            <person name="Stefka J."/>
            <person name="Hypsa V."/>
        </authorList>
    </citation>
    <scope>NUCLEOTIDE SEQUENCE [LARGE SCALE GENOMIC DNA]</scope>
    <source>
        <strain evidence="1">98ZLc_SE</strain>
    </source>
</reference>